<dbReference type="PANTHER" id="PTHR40018">
    <property type="entry name" value="[PSI+] INDUCTION PROTEIN 2"/>
    <property type="match status" value="1"/>
</dbReference>
<feature type="compositionally biased region" description="Polar residues" evidence="1">
    <location>
        <begin position="514"/>
        <end position="523"/>
    </location>
</feature>
<dbReference type="Proteomes" id="UP000008066">
    <property type="component" value="Unassembled WGS sequence"/>
</dbReference>
<dbReference type="PANTHER" id="PTHR40018:SF1">
    <property type="entry name" value="[PSI+] INDUCTION PROTEIN 2"/>
    <property type="match status" value="1"/>
</dbReference>
<dbReference type="HOGENOM" id="CLU_022094_0_0_1"/>
<proteinExistence type="predicted"/>
<feature type="compositionally biased region" description="Pro residues" evidence="1">
    <location>
        <begin position="449"/>
        <end position="460"/>
    </location>
</feature>
<feature type="compositionally biased region" description="Low complexity" evidence="1">
    <location>
        <begin position="287"/>
        <end position="303"/>
    </location>
</feature>
<feature type="region of interest" description="Disordered" evidence="1">
    <location>
        <begin position="155"/>
        <end position="561"/>
    </location>
</feature>
<evidence type="ECO:0000256" key="1">
    <source>
        <dbReference type="SAM" id="MobiDB-lite"/>
    </source>
</evidence>
<dbReference type="STRING" id="759272.G0SBR9"/>
<keyword evidence="2" id="KW-1133">Transmembrane helix</keyword>
<feature type="compositionally biased region" description="Low complexity" evidence="1">
    <location>
        <begin position="314"/>
        <end position="334"/>
    </location>
</feature>
<dbReference type="InterPro" id="IPR037504">
    <property type="entry name" value="PSI_induc_2"/>
</dbReference>
<feature type="compositionally biased region" description="Basic and acidic residues" evidence="1">
    <location>
        <begin position="172"/>
        <end position="181"/>
    </location>
</feature>
<evidence type="ECO:0000313" key="3">
    <source>
        <dbReference type="EMBL" id="EGS18845.1"/>
    </source>
</evidence>
<keyword evidence="4" id="KW-1185">Reference proteome</keyword>
<sequence length="561" mass="60445">MAPVDVAMRRSLRAGFLDLLTRSIRPVVQRRNLGDQINDVKTAFSSWDNCMQVAYCKWPVIGLIIAAGLIIFGVTWCIIRCACCGLSCCCSCFKCLKCCGDCCGCCDPPRGNRRKYLDEPYIPPNHGGYKPQPPMFAGFGGSGKAADVPQYAEFDVSKPKDPDALPQMPTWEKAESKKVFLEEEEEGVEMNNLKKPEDNGQTAAPPTGAVPSRAVTPVSPRSPTHPVPYGPPGANAPTSNDQYGTGPGGYGSYVSQGAPDYNQPSMPYPEDDQGYSMPGTSRHSPQSYNNSSYNNGACSNGYSISGYNQGSSGYDNYGSPQQQQQPYDNYDIYNAYDTQPTQGYSTGYSQPTIDLSSTSVYGANPQSPAPSQHGPYNNPYSSADARRSPAPQGPYGNGYGSRHQSPAPQDYPAPTYSQEARRSPVPRNVPAPLSPGGSRSQDPRMSPVPMSPRSPGPRSPAPYAREYGGQSGSFDSTNSSHRASPYGQRQYTPDPTQPLRAPPPQRSYTGDFDFSTSGHSRPTGNGAYADSLYGDSTYASQGQGSNAGTMYPGYKPYQSSR</sequence>
<feature type="compositionally biased region" description="Polar residues" evidence="1">
    <location>
        <begin position="336"/>
        <end position="381"/>
    </location>
</feature>
<dbReference type="OrthoDB" id="5401332at2759"/>
<gene>
    <name evidence="3" type="ORF">CTHT_0054560</name>
</gene>
<protein>
    <recommendedName>
        <fullName evidence="5">Fibroin-3 related protein</fullName>
    </recommendedName>
</protein>
<accession>G0SBR9</accession>
<dbReference type="AlphaFoldDB" id="G0SBR9"/>
<dbReference type="GO" id="GO:0005886">
    <property type="term" value="C:plasma membrane"/>
    <property type="evidence" value="ECO:0007669"/>
    <property type="project" value="TreeGrafter"/>
</dbReference>
<dbReference type="eggNOG" id="ENOG502SAKR">
    <property type="taxonomic scope" value="Eukaryota"/>
</dbReference>
<dbReference type="KEGG" id="cthr:CTHT_0054560"/>
<feature type="transmembrane region" description="Helical" evidence="2">
    <location>
        <begin position="60"/>
        <end position="79"/>
    </location>
</feature>
<evidence type="ECO:0000256" key="2">
    <source>
        <dbReference type="SAM" id="Phobius"/>
    </source>
</evidence>
<feature type="compositionally biased region" description="Polar residues" evidence="1">
    <location>
        <begin position="537"/>
        <end position="548"/>
    </location>
</feature>
<reference evidence="3 4" key="1">
    <citation type="journal article" date="2011" name="Cell">
        <title>Insight into structure and assembly of the nuclear pore complex by utilizing the genome of a eukaryotic thermophile.</title>
        <authorList>
            <person name="Amlacher S."/>
            <person name="Sarges P."/>
            <person name="Flemming D."/>
            <person name="van Noort V."/>
            <person name="Kunze R."/>
            <person name="Devos D.P."/>
            <person name="Arumugam M."/>
            <person name="Bork P."/>
            <person name="Hurt E."/>
        </authorList>
    </citation>
    <scope>NUCLEOTIDE SEQUENCE [LARGE SCALE GENOMIC DNA]</scope>
    <source>
        <strain evidence="4">DSM 1495 / CBS 144.50 / IMI 039719</strain>
    </source>
</reference>
<name>G0SBR9_CHATD</name>
<keyword evidence="2" id="KW-0812">Transmembrane</keyword>
<dbReference type="OMA" id="HDQGYGA"/>
<keyword evidence="2" id="KW-0472">Membrane</keyword>
<dbReference type="GeneID" id="18259494"/>
<feature type="compositionally biased region" description="Polar residues" evidence="1">
    <location>
        <begin position="472"/>
        <end position="494"/>
    </location>
</feature>
<evidence type="ECO:0008006" key="5">
    <source>
        <dbReference type="Google" id="ProtNLM"/>
    </source>
</evidence>
<dbReference type="EMBL" id="GL988045">
    <property type="protein sequence ID" value="EGS18845.1"/>
    <property type="molecule type" value="Genomic_DNA"/>
</dbReference>
<dbReference type="RefSeq" id="XP_006695790.1">
    <property type="nucleotide sequence ID" value="XM_006695727.1"/>
</dbReference>
<evidence type="ECO:0000313" key="4">
    <source>
        <dbReference type="Proteomes" id="UP000008066"/>
    </source>
</evidence>
<dbReference type="GO" id="GO:0005935">
    <property type="term" value="C:cellular bud neck"/>
    <property type="evidence" value="ECO:0007669"/>
    <property type="project" value="TreeGrafter"/>
</dbReference>
<organism evidence="4">
    <name type="scientific">Chaetomium thermophilum (strain DSM 1495 / CBS 144.50 / IMI 039719)</name>
    <name type="common">Thermochaetoides thermophila</name>
    <dbReference type="NCBI Taxonomy" id="759272"/>
    <lineage>
        <taxon>Eukaryota</taxon>
        <taxon>Fungi</taxon>
        <taxon>Dikarya</taxon>
        <taxon>Ascomycota</taxon>
        <taxon>Pezizomycotina</taxon>
        <taxon>Sordariomycetes</taxon>
        <taxon>Sordariomycetidae</taxon>
        <taxon>Sordariales</taxon>
        <taxon>Chaetomiaceae</taxon>
        <taxon>Thermochaetoides</taxon>
    </lineage>
</organism>